<dbReference type="SMART" id="SM01209">
    <property type="entry name" value="GARS_A"/>
    <property type="match status" value="1"/>
</dbReference>
<evidence type="ECO:0000256" key="14">
    <source>
        <dbReference type="HAMAP-Rule" id="MF_00138"/>
    </source>
</evidence>
<dbReference type="PANTHER" id="PTHR43472">
    <property type="entry name" value="PHOSPHORIBOSYLAMINE--GLYCINE LIGASE"/>
    <property type="match status" value="1"/>
</dbReference>
<evidence type="ECO:0000256" key="1">
    <source>
        <dbReference type="ARBA" id="ARBA00001936"/>
    </source>
</evidence>
<dbReference type="GO" id="GO:0004637">
    <property type="term" value="F:phosphoribosylamine-glycine ligase activity"/>
    <property type="evidence" value="ECO:0007669"/>
    <property type="project" value="UniProtKB-UniRule"/>
</dbReference>
<dbReference type="NCBIfam" id="TIGR00877">
    <property type="entry name" value="purD"/>
    <property type="match status" value="1"/>
</dbReference>
<keyword evidence="10" id="KW-0464">Manganese</keyword>
<evidence type="ECO:0000313" key="17">
    <source>
        <dbReference type="EMBL" id="MBB6069343.1"/>
    </source>
</evidence>
<dbReference type="PROSITE" id="PS50975">
    <property type="entry name" value="ATP_GRASP"/>
    <property type="match status" value="1"/>
</dbReference>
<dbReference type="Pfam" id="PF02844">
    <property type="entry name" value="GARS_N"/>
    <property type="match status" value="1"/>
</dbReference>
<dbReference type="Proteomes" id="UP000582837">
    <property type="component" value="Unassembled WGS sequence"/>
</dbReference>
<dbReference type="EC" id="6.3.4.13" evidence="4 14"/>
<keyword evidence="8 14" id="KW-0658">Purine biosynthesis</keyword>
<dbReference type="Gene3D" id="3.30.1490.20">
    <property type="entry name" value="ATP-grasp fold, A domain"/>
    <property type="match status" value="1"/>
</dbReference>
<dbReference type="InterPro" id="IPR020561">
    <property type="entry name" value="PRibGlycinamid_synth_ATP-grasp"/>
</dbReference>
<evidence type="ECO:0000256" key="6">
    <source>
        <dbReference type="ARBA" id="ARBA00022723"/>
    </source>
</evidence>
<dbReference type="SUPFAM" id="SSF52440">
    <property type="entry name" value="PreATP-grasp domain"/>
    <property type="match status" value="1"/>
</dbReference>
<dbReference type="Gene3D" id="3.90.600.10">
    <property type="entry name" value="Phosphoribosylglycinamide synthetase, C-terminal domain"/>
    <property type="match status" value="1"/>
</dbReference>
<evidence type="ECO:0000256" key="10">
    <source>
        <dbReference type="ARBA" id="ARBA00023211"/>
    </source>
</evidence>
<dbReference type="InterPro" id="IPR000115">
    <property type="entry name" value="PRibGlycinamide_synth"/>
</dbReference>
<evidence type="ECO:0000256" key="12">
    <source>
        <dbReference type="ARBA" id="ARBA00042242"/>
    </source>
</evidence>
<name>A0A841GVH8_9BACT</name>
<dbReference type="UniPathway" id="UPA00074">
    <property type="reaction ID" value="UER00125"/>
</dbReference>
<comment type="catalytic activity">
    <reaction evidence="14">
        <text>5-phospho-beta-D-ribosylamine + glycine + ATP = N(1)-(5-phospho-beta-D-ribosyl)glycinamide + ADP + phosphate + H(+)</text>
        <dbReference type="Rhea" id="RHEA:17453"/>
        <dbReference type="ChEBI" id="CHEBI:15378"/>
        <dbReference type="ChEBI" id="CHEBI:30616"/>
        <dbReference type="ChEBI" id="CHEBI:43474"/>
        <dbReference type="ChEBI" id="CHEBI:57305"/>
        <dbReference type="ChEBI" id="CHEBI:58681"/>
        <dbReference type="ChEBI" id="CHEBI:143788"/>
        <dbReference type="ChEBI" id="CHEBI:456216"/>
        <dbReference type="EC" id="6.3.4.13"/>
    </reaction>
</comment>
<feature type="domain" description="ATP-grasp" evidence="16">
    <location>
        <begin position="107"/>
        <end position="313"/>
    </location>
</feature>
<evidence type="ECO:0000256" key="7">
    <source>
        <dbReference type="ARBA" id="ARBA00022741"/>
    </source>
</evidence>
<comment type="similarity">
    <text evidence="11 14">Belongs to the GARS family.</text>
</comment>
<dbReference type="Pfam" id="PF02843">
    <property type="entry name" value="GARS_C"/>
    <property type="match status" value="1"/>
</dbReference>
<evidence type="ECO:0000256" key="15">
    <source>
        <dbReference type="PROSITE-ProRule" id="PRU00409"/>
    </source>
</evidence>
<dbReference type="Gene3D" id="3.40.50.20">
    <property type="match status" value="1"/>
</dbReference>
<dbReference type="SUPFAM" id="SSF51246">
    <property type="entry name" value="Rudiment single hybrid motif"/>
    <property type="match status" value="1"/>
</dbReference>
<dbReference type="EMBL" id="JACHIA010000002">
    <property type="protein sequence ID" value="MBB6069343.1"/>
    <property type="molecule type" value="Genomic_DNA"/>
</dbReference>
<evidence type="ECO:0000256" key="8">
    <source>
        <dbReference type="ARBA" id="ARBA00022755"/>
    </source>
</evidence>
<accession>A0A841GVH8</accession>
<dbReference type="InterPro" id="IPR020562">
    <property type="entry name" value="PRibGlycinamide_synth_N"/>
</dbReference>
<evidence type="ECO:0000256" key="2">
    <source>
        <dbReference type="ARBA" id="ARBA00001946"/>
    </source>
</evidence>
<comment type="pathway">
    <text evidence="3 14">Purine metabolism; IMP biosynthesis via de novo pathway; N(1)-(5-phospho-D-ribosyl)glycinamide from 5-phospho-alpha-D-ribose 1-diphosphate: step 2/2.</text>
</comment>
<keyword evidence="9 15" id="KW-0067">ATP-binding</keyword>
<dbReference type="InterPro" id="IPR011054">
    <property type="entry name" value="Rudment_hybrid_motif"/>
</dbReference>
<dbReference type="InterPro" id="IPR020560">
    <property type="entry name" value="PRibGlycinamide_synth_C-dom"/>
</dbReference>
<dbReference type="SUPFAM" id="SSF56059">
    <property type="entry name" value="Glutathione synthetase ATP-binding domain-like"/>
    <property type="match status" value="1"/>
</dbReference>
<comment type="cofactor">
    <cofactor evidence="2">
        <name>Mg(2+)</name>
        <dbReference type="ChEBI" id="CHEBI:18420"/>
    </cofactor>
</comment>
<dbReference type="PROSITE" id="PS00184">
    <property type="entry name" value="GARS"/>
    <property type="match status" value="1"/>
</dbReference>
<keyword evidence="5 14" id="KW-0436">Ligase</keyword>
<dbReference type="InterPro" id="IPR037123">
    <property type="entry name" value="PRibGlycinamide_synth_C_sf"/>
</dbReference>
<dbReference type="HAMAP" id="MF_00138">
    <property type="entry name" value="GARS"/>
    <property type="match status" value="1"/>
</dbReference>
<dbReference type="Gene3D" id="3.30.470.20">
    <property type="entry name" value="ATP-grasp fold, B domain"/>
    <property type="match status" value="1"/>
</dbReference>
<dbReference type="RefSeq" id="WP_170037829.1">
    <property type="nucleotide sequence ID" value="NZ_JABDTL010000002.1"/>
</dbReference>
<organism evidence="17 18">
    <name type="scientific">Longimicrobium terrae</name>
    <dbReference type="NCBI Taxonomy" id="1639882"/>
    <lineage>
        <taxon>Bacteria</taxon>
        <taxon>Pseudomonadati</taxon>
        <taxon>Gemmatimonadota</taxon>
        <taxon>Longimicrobiia</taxon>
        <taxon>Longimicrobiales</taxon>
        <taxon>Longimicrobiaceae</taxon>
        <taxon>Longimicrobium</taxon>
    </lineage>
</organism>
<dbReference type="GO" id="GO:0046872">
    <property type="term" value="F:metal ion binding"/>
    <property type="evidence" value="ECO:0007669"/>
    <property type="project" value="UniProtKB-KW"/>
</dbReference>
<proteinExistence type="inferred from homology"/>
<keyword evidence="6" id="KW-0479">Metal-binding</keyword>
<protein>
    <recommendedName>
        <fullName evidence="4 14">Phosphoribosylamine--glycine ligase</fullName>
        <ecNumber evidence="4 14">6.3.4.13</ecNumber>
    </recommendedName>
    <alternativeName>
        <fullName evidence="14">GARS</fullName>
    </alternativeName>
    <alternativeName>
        <fullName evidence="12 14">Glycinamide ribonucleotide synthetase</fullName>
    </alternativeName>
    <alternativeName>
        <fullName evidence="13 14">Phosphoribosylglycinamide synthetase</fullName>
    </alternativeName>
</protein>
<evidence type="ECO:0000313" key="18">
    <source>
        <dbReference type="Proteomes" id="UP000582837"/>
    </source>
</evidence>
<sequence length="430" mass="45091">MKILVVGNGGREHALLWKLRRDAPDAELFITGGNGGTDALAQAIPLAPAEMQSLAGWAEQNAIDLTIIGPEAPLAEGIADHFANHGLAVFGPSREAARIESSKAFAKGLMARHGIPTADFRVFESLAEAETYVRALGGPVVVKASGLAAGKGVIVCDNAEEAAAALRETMAEGAFGAAGEQVVVEERMTGEELSVFALTDGENVIAMLPAQDHKRVGEGETGPNTGGMGAYAPVSLATPELMEQVEREILRPTVAAMAEEGYPFRGLLYAGLMLTPTGPRVVEFNCRFGDPETQVVLPLLRSSLLEPMLAIARGQPIAGMTLDWHPGAAATTVLASGGYPGDYRTGVPIRIPPEVDGMEDVVVFHAGTRREADGTLVTSGGRVMAVTAIAPTVSQAAARSREAAETIHYDGRLLRRDIGWREAARGGTDA</sequence>
<evidence type="ECO:0000256" key="5">
    <source>
        <dbReference type="ARBA" id="ARBA00022598"/>
    </source>
</evidence>
<reference evidence="17 18" key="1">
    <citation type="submission" date="2020-08" db="EMBL/GenBank/DDBJ databases">
        <title>Genomic Encyclopedia of Type Strains, Phase IV (KMG-IV): sequencing the most valuable type-strain genomes for metagenomic binning, comparative biology and taxonomic classification.</title>
        <authorList>
            <person name="Goeker M."/>
        </authorList>
    </citation>
    <scope>NUCLEOTIDE SEQUENCE [LARGE SCALE GENOMIC DNA]</scope>
    <source>
        <strain evidence="17 18">DSM 29007</strain>
    </source>
</reference>
<dbReference type="InterPro" id="IPR020559">
    <property type="entry name" value="PRibGlycinamide_synth_CS"/>
</dbReference>
<dbReference type="GO" id="GO:0005524">
    <property type="term" value="F:ATP binding"/>
    <property type="evidence" value="ECO:0007669"/>
    <property type="project" value="UniProtKB-UniRule"/>
</dbReference>
<evidence type="ECO:0000256" key="3">
    <source>
        <dbReference type="ARBA" id="ARBA00005174"/>
    </source>
</evidence>
<dbReference type="SMART" id="SM01210">
    <property type="entry name" value="GARS_C"/>
    <property type="match status" value="1"/>
</dbReference>
<comment type="caution">
    <text evidence="17">The sequence shown here is derived from an EMBL/GenBank/DDBJ whole genome shotgun (WGS) entry which is preliminary data.</text>
</comment>
<evidence type="ECO:0000256" key="13">
    <source>
        <dbReference type="ARBA" id="ARBA00042864"/>
    </source>
</evidence>
<dbReference type="InterPro" id="IPR013815">
    <property type="entry name" value="ATP_grasp_subdomain_1"/>
</dbReference>
<gene>
    <name evidence="14" type="primary">purD</name>
    <name evidence="17" type="ORF">HNQ61_000958</name>
</gene>
<dbReference type="AlphaFoldDB" id="A0A841GVH8"/>
<dbReference type="Pfam" id="PF01071">
    <property type="entry name" value="GARS_A"/>
    <property type="match status" value="1"/>
</dbReference>
<dbReference type="GO" id="GO:0009113">
    <property type="term" value="P:purine nucleobase biosynthetic process"/>
    <property type="evidence" value="ECO:0007669"/>
    <property type="project" value="InterPro"/>
</dbReference>
<dbReference type="InterPro" id="IPR011761">
    <property type="entry name" value="ATP-grasp"/>
</dbReference>
<evidence type="ECO:0000256" key="9">
    <source>
        <dbReference type="ARBA" id="ARBA00022840"/>
    </source>
</evidence>
<dbReference type="InterPro" id="IPR016185">
    <property type="entry name" value="PreATP-grasp_dom_sf"/>
</dbReference>
<comment type="cofactor">
    <cofactor evidence="1">
        <name>Mn(2+)</name>
        <dbReference type="ChEBI" id="CHEBI:29035"/>
    </cofactor>
</comment>
<evidence type="ECO:0000256" key="11">
    <source>
        <dbReference type="ARBA" id="ARBA00038345"/>
    </source>
</evidence>
<dbReference type="FunFam" id="3.30.470.20:FF:000018">
    <property type="entry name" value="Trifunctional purine biosynthetic protein adenosine-3"/>
    <property type="match status" value="1"/>
</dbReference>
<dbReference type="PANTHER" id="PTHR43472:SF1">
    <property type="entry name" value="PHOSPHORIBOSYLAMINE--GLYCINE LIGASE, CHLOROPLASTIC"/>
    <property type="match status" value="1"/>
</dbReference>
<keyword evidence="18" id="KW-1185">Reference proteome</keyword>
<evidence type="ECO:0000259" key="16">
    <source>
        <dbReference type="PROSITE" id="PS50975"/>
    </source>
</evidence>
<evidence type="ECO:0000256" key="4">
    <source>
        <dbReference type="ARBA" id="ARBA00013255"/>
    </source>
</evidence>
<dbReference type="GO" id="GO:0006189">
    <property type="term" value="P:'de novo' IMP biosynthetic process"/>
    <property type="evidence" value="ECO:0007669"/>
    <property type="project" value="UniProtKB-UniRule"/>
</dbReference>
<keyword evidence="7 15" id="KW-0547">Nucleotide-binding</keyword>